<sequence>MLRKFSRAMSATSPTPPILCLGTALGLQNATARALAIPDLTTAVLTLTLTGIAAAGGEVARRPWRRLVCRPAAGRANWSTCPMWSRCVRSSWTSWSTRSVTSQRF</sequence>
<dbReference type="AlphaFoldDB" id="A0A3M2KZC5"/>
<dbReference type="Pfam" id="PF06912">
    <property type="entry name" value="DUF1275"/>
    <property type="match status" value="1"/>
</dbReference>
<dbReference type="InterPro" id="IPR010699">
    <property type="entry name" value="DUF1275"/>
</dbReference>
<comment type="caution">
    <text evidence="1">The sequence shown here is derived from an EMBL/GenBank/DDBJ whole genome shotgun (WGS) entry which is preliminary data.</text>
</comment>
<name>A0A3M2KZC5_9NOCA</name>
<organism evidence="1 2">
    <name type="scientific">Nocardia stercoris</name>
    <dbReference type="NCBI Taxonomy" id="2483361"/>
    <lineage>
        <taxon>Bacteria</taxon>
        <taxon>Bacillati</taxon>
        <taxon>Actinomycetota</taxon>
        <taxon>Actinomycetes</taxon>
        <taxon>Mycobacteriales</taxon>
        <taxon>Nocardiaceae</taxon>
        <taxon>Nocardia</taxon>
    </lineage>
</organism>
<dbReference type="OrthoDB" id="4272751at2"/>
<reference evidence="1 2" key="1">
    <citation type="submission" date="2018-10" db="EMBL/GenBank/DDBJ databases">
        <title>Isolation from cow dung.</title>
        <authorList>
            <person name="Ling L."/>
        </authorList>
    </citation>
    <scope>NUCLEOTIDE SEQUENCE [LARGE SCALE GENOMIC DNA]</scope>
    <source>
        <strain evidence="1 2">NEAU-LL90</strain>
    </source>
</reference>
<evidence type="ECO:0000313" key="2">
    <source>
        <dbReference type="Proteomes" id="UP000279275"/>
    </source>
</evidence>
<keyword evidence="2" id="KW-1185">Reference proteome</keyword>
<dbReference type="RefSeq" id="WP_122191068.1">
    <property type="nucleotide sequence ID" value="NZ_RFFH01000017.1"/>
</dbReference>
<proteinExistence type="predicted"/>
<dbReference type="EMBL" id="RFFH01000017">
    <property type="protein sequence ID" value="RMI28905.1"/>
    <property type="molecule type" value="Genomic_DNA"/>
</dbReference>
<accession>A0A3M2KZC5</accession>
<dbReference type="Proteomes" id="UP000279275">
    <property type="component" value="Unassembled WGS sequence"/>
</dbReference>
<protein>
    <submittedName>
        <fullName evidence="1">DUF1275 domain-containing protein</fullName>
    </submittedName>
</protein>
<evidence type="ECO:0000313" key="1">
    <source>
        <dbReference type="EMBL" id="RMI28905.1"/>
    </source>
</evidence>
<gene>
    <name evidence="1" type="ORF">EBN03_27550</name>
</gene>